<reference evidence="2 3" key="1">
    <citation type="submission" date="2024-03" db="EMBL/GenBank/DDBJ databases">
        <title>A high-quality draft genome sequence of Diaporthe vaccinii, a causative agent of upright dieback and viscid rot disease in cranberry plants.</title>
        <authorList>
            <person name="Sarrasin M."/>
            <person name="Lang B.F."/>
            <person name="Burger G."/>
        </authorList>
    </citation>
    <scope>NUCLEOTIDE SEQUENCE [LARGE SCALE GENOMIC DNA]</scope>
    <source>
        <strain evidence="2 3">IS7</strain>
    </source>
</reference>
<dbReference type="SUPFAM" id="SSF51395">
    <property type="entry name" value="FMN-linked oxidoreductases"/>
    <property type="match status" value="1"/>
</dbReference>
<sequence>MSKRSSLLDQVKRILPLSHLPRVPEHRPILTQLYHPHQDKMGSASPPTPFTPLGETSLFKPLDLGKWHLQHRIVQAPLTRMRNDFSSRGVYIPGPKVVKYYSDRSTPGGLQLTEATDICLDASAYPGCPGVFTPEQLDGWRKVTDAVHAKGGIILSQLWHTGRASSPGMRGGNQCVSSSDLPMSGSYLDGSSCAENPPRPLTVDEIHGLTAEWAAAAKRAVNEAGFDGVEIHGANGYLLDQFLHDNVNKRTDDYGGSIENRSRFVLEVIQAVCEAVGAERVGIRLSPYNYFQDTRDSDPNAHWSYLCEKIAGLPTTQRPAYIHMVEPRFDEVLDEQQKMESLAEYTASTGSDAAPIKKNSLTPFRNILKSGGIHFFAAGSFNRDNAAPKVESDGADLIVFGRHFIANPDLVKRLRSGLPLNPYDRTTFYGADPPEKGYTDYPFYEELKN</sequence>
<dbReference type="InterPro" id="IPR045247">
    <property type="entry name" value="Oye-like"/>
</dbReference>
<dbReference type="PANTHER" id="PTHR22893">
    <property type="entry name" value="NADH OXIDOREDUCTASE-RELATED"/>
    <property type="match status" value="1"/>
</dbReference>
<accession>A0ABR4EP04</accession>
<comment type="caution">
    <text evidence="2">The sequence shown here is derived from an EMBL/GenBank/DDBJ whole genome shotgun (WGS) entry which is preliminary data.</text>
</comment>
<dbReference type="CDD" id="cd02933">
    <property type="entry name" value="OYE_like_FMN"/>
    <property type="match status" value="1"/>
</dbReference>
<dbReference type="Pfam" id="PF00724">
    <property type="entry name" value="Oxidored_FMN"/>
    <property type="match status" value="1"/>
</dbReference>
<name>A0ABR4EP04_9PEZI</name>
<dbReference type="Gene3D" id="3.20.20.70">
    <property type="entry name" value="Aldolase class I"/>
    <property type="match status" value="1"/>
</dbReference>
<protein>
    <recommendedName>
        <fullName evidence="1">NADH:flavin oxidoreductase/NADH oxidase N-terminal domain-containing protein</fullName>
    </recommendedName>
</protein>
<dbReference type="InterPro" id="IPR013785">
    <property type="entry name" value="Aldolase_TIM"/>
</dbReference>
<feature type="domain" description="NADH:flavin oxidoreductase/NADH oxidase N-terminal" evidence="1">
    <location>
        <begin position="57"/>
        <end position="421"/>
    </location>
</feature>
<dbReference type="Proteomes" id="UP001600888">
    <property type="component" value="Unassembled WGS sequence"/>
</dbReference>
<evidence type="ECO:0000313" key="2">
    <source>
        <dbReference type="EMBL" id="KAL2284168.1"/>
    </source>
</evidence>
<keyword evidence="3" id="KW-1185">Reference proteome</keyword>
<gene>
    <name evidence="2" type="ORF">FJTKL_09142</name>
</gene>
<dbReference type="EMBL" id="JBAWTH010000038">
    <property type="protein sequence ID" value="KAL2284168.1"/>
    <property type="molecule type" value="Genomic_DNA"/>
</dbReference>
<dbReference type="InterPro" id="IPR001155">
    <property type="entry name" value="OxRdtase_FMN_N"/>
</dbReference>
<dbReference type="PANTHER" id="PTHR22893:SF129">
    <property type="entry name" value="FLAVIN OXIDOREDUCTASE HXNT"/>
    <property type="match status" value="1"/>
</dbReference>
<proteinExistence type="predicted"/>
<organism evidence="2 3">
    <name type="scientific">Diaporthe vaccinii</name>
    <dbReference type="NCBI Taxonomy" id="105482"/>
    <lineage>
        <taxon>Eukaryota</taxon>
        <taxon>Fungi</taxon>
        <taxon>Dikarya</taxon>
        <taxon>Ascomycota</taxon>
        <taxon>Pezizomycotina</taxon>
        <taxon>Sordariomycetes</taxon>
        <taxon>Sordariomycetidae</taxon>
        <taxon>Diaporthales</taxon>
        <taxon>Diaporthaceae</taxon>
        <taxon>Diaporthe</taxon>
        <taxon>Diaporthe eres species complex</taxon>
    </lineage>
</organism>
<evidence type="ECO:0000259" key="1">
    <source>
        <dbReference type="Pfam" id="PF00724"/>
    </source>
</evidence>
<evidence type="ECO:0000313" key="3">
    <source>
        <dbReference type="Proteomes" id="UP001600888"/>
    </source>
</evidence>